<dbReference type="EMBL" id="CAAALY010018007">
    <property type="protein sequence ID" value="VEL13508.1"/>
    <property type="molecule type" value="Genomic_DNA"/>
</dbReference>
<evidence type="ECO:0000313" key="2">
    <source>
        <dbReference type="Proteomes" id="UP000784294"/>
    </source>
</evidence>
<sequence length="184" mass="18870">MGPLAISCIGNGSIGQMTPCSISASGSTVASTLGTIGGGGGSAFWGLHAEAAWRHGEWNEVYASLAGLANECPRSDLWRYAMIQASASVIGRRAALALSGSFLPNEGLDVLPASRTSATSSATGIGQSATAVSGLHSAGGLLSSAETEGQRVMTTLLREWRRLPFIPGDQHVPLLQELGFETIG</sequence>
<evidence type="ECO:0000313" key="1">
    <source>
        <dbReference type="EMBL" id="VEL13508.1"/>
    </source>
</evidence>
<protein>
    <submittedName>
        <fullName evidence="1">Uncharacterized protein</fullName>
    </submittedName>
</protein>
<dbReference type="Proteomes" id="UP000784294">
    <property type="component" value="Unassembled WGS sequence"/>
</dbReference>
<dbReference type="AlphaFoldDB" id="A0A448WJT0"/>
<comment type="caution">
    <text evidence="1">The sequence shown here is derived from an EMBL/GenBank/DDBJ whole genome shotgun (WGS) entry which is preliminary data.</text>
</comment>
<keyword evidence="2" id="KW-1185">Reference proteome</keyword>
<organism evidence="1 2">
    <name type="scientific">Protopolystoma xenopodis</name>
    <dbReference type="NCBI Taxonomy" id="117903"/>
    <lineage>
        <taxon>Eukaryota</taxon>
        <taxon>Metazoa</taxon>
        <taxon>Spiralia</taxon>
        <taxon>Lophotrochozoa</taxon>
        <taxon>Platyhelminthes</taxon>
        <taxon>Monogenea</taxon>
        <taxon>Polyopisthocotylea</taxon>
        <taxon>Polystomatidea</taxon>
        <taxon>Polystomatidae</taxon>
        <taxon>Protopolystoma</taxon>
    </lineage>
</organism>
<reference evidence="1" key="1">
    <citation type="submission" date="2018-11" db="EMBL/GenBank/DDBJ databases">
        <authorList>
            <consortium name="Pathogen Informatics"/>
        </authorList>
    </citation>
    <scope>NUCLEOTIDE SEQUENCE</scope>
</reference>
<gene>
    <name evidence="1" type="ORF">PXEA_LOCUS6948</name>
</gene>
<proteinExistence type="predicted"/>
<accession>A0A448WJT0</accession>
<name>A0A448WJT0_9PLAT</name>